<dbReference type="PANTHER" id="PTHR15503:SF22">
    <property type="entry name" value="TRANSPOSON TY3-I GAG POLYPROTEIN"/>
    <property type="match status" value="1"/>
</dbReference>
<keyword evidence="2" id="KW-0862">Zinc</keyword>
<keyword evidence="1" id="KW-0507">mRNA processing</keyword>
<dbReference type="SUPFAM" id="SSF57756">
    <property type="entry name" value="Retrovirus zinc finger-like domains"/>
    <property type="match status" value="1"/>
</dbReference>
<feature type="compositionally biased region" description="Basic residues" evidence="3">
    <location>
        <begin position="185"/>
        <end position="198"/>
    </location>
</feature>
<feature type="region of interest" description="Disordered" evidence="3">
    <location>
        <begin position="238"/>
        <end position="261"/>
    </location>
</feature>
<keyword evidence="2" id="KW-0863">Zinc-finger</keyword>
<dbReference type="InterPro" id="IPR005162">
    <property type="entry name" value="Retrotrans_gag_dom"/>
</dbReference>
<dbReference type="InterPro" id="IPR032567">
    <property type="entry name" value="RTL1-rel"/>
</dbReference>
<evidence type="ECO:0000313" key="6">
    <source>
        <dbReference type="EMBL" id="KAF7773586.1"/>
    </source>
</evidence>
<feature type="compositionally biased region" description="Basic residues" evidence="3">
    <location>
        <begin position="335"/>
        <end position="351"/>
    </location>
</feature>
<dbReference type="InterPro" id="IPR036875">
    <property type="entry name" value="Znf_CCHC_sf"/>
</dbReference>
<sequence>MAQPPAGPHIKYPKPNRYYGDPRLYRPWMVSLELYFNSYGITTDNSKINYTLGLLEGAASNWKSDFIATHPNYPNWADFKNSLEQAFAPAQQGYEAEQKLRRYRQNGEYIEHYISGFSVLSSQAGLPDSTALRAYFAEGLDKDVRIEAIRFTPTTLQQWKDAARNAFRIVMEQRKASGNFGQSSRSHKPYKKNKHRSQKSIPRYSNIYNEPVQHKPARSEWDMDVDQIYFQLNQLGLDDESEDSESESEESESEDSDDEEVNFIRQRRTQTQTPKQAVQGFINAILTDEQRAALKRGECFFCHKKGHWYRDCRARKLYIKQGGRTSMDRNPGTDRKKKQGNGKPKKQKTWKKKEPIDPNAMVYNIEEEEDNFEEFSKDGNF</sequence>
<protein>
    <recommendedName>
        <fullName evidence="4">CCHC-type domain-containing protein</fullName>
    </recommendedName>
</protein>
<dbReference type="PANTHER" id="PTHR15503">
    <property type="entry name" value="LDOC1 RELATED"/>
    <property type="match status" value="1"/>
</dbReference>
<dbReference type="InterPro" id="IPR001878">
    <property type="entry name" value="Znf_CCHC"/>
</dbReference>
<evidence type="ECO:0000313" key="5">
    <source>
        <dbReference type="EMBL" id="KAF7762625.1"/>
    </source>
</evidence>
<dbReference type="GO" id="GO:0003676">
    <property type="term" value="F:nucleic acid binding"/>
    <property type="evidence" value="ECO:0007669"/>
    <property type="project" value="InterPro"/>
</dbReference>
<dbReference type="Gene3D" id="4.10.60.10">
    <property type="entry name" value="Zinc finger, CCHC-type"/>
    <property type="match status" value="1"/>
</dbReference>
<feature type="region of interest" description="Disordered" evidence="3">
    <location>
        <begin position="177"/>
        <end position="217"/>
    </location>
</feature>
<proteinExistence type="predicted"/>
<reference evidence="5 7" key="1">
    <citation type="journal article" name="Sci. Rep.">
        <title>Telomere-to-telomere assembled and centromere annotated genomes of the two main subspecies of the button mushroom Agaricus bisporus reveal especially polymorphic chromosome ends.</title>
        <authorList>
            <person name="Sonnenberg A.S.M."/>
            <person name="Sedaghat-Telgerd N."/>
            <person name="Lavrijssen B."/>
            <person name="Ohm R.A."/>
            <person name="Hendrickx P.M."/>
            <person name="Scholtmeijer K."/>
            <person name="Baars J.J.P."/>
            <person name="van Peer A."/>
        </authorList>
    </citation>
    <scope>NUCLEOTIDE SEQUENCE [LARGE SCALE GENOMIC DNA]</scope>
    <source>
        <strain evidence="5 7">H119_p4</strain>
    </source>
</reference>
<dbReference type="AlphaFoldDB" id="A0A8H7EYF7"/>
<keyword evidence="2" id="KW-0479">Metal-binding</keyword>
<name>A0A8H7EYF7_AGABI</name>
<dbReference type="GO" id="GO:0008270">
    <property type="term" value="F:zinc ion binding"/>
    <property type="evidence" value="ECO:0007669"/>
    <property type="project" value="UniProtKB-KW"/>
</dbReference>
<dbReference type="EMBL" id="JABXXO010000012">
    <property type="protein sequence ID" value="KAF7762625.1"/>
    <property type="molecule type" value="Genomic_DNA"/>
</dbReference>
<comment type="caution">
    <text evidence="5">The sequence shown here is derived from an EMBL/GenBank/DDBJ whole genome shotgun (WGS) entry which is preliminary data.</text>
</comment>
<evidence type="ECO:0000256" key="1">
    <source>
        <dbReference type="ARBA" id="ARBA00022664"/>
    </source>
</evidence>
<dbReference type="GO" id="GO:0006397">
    <property type="term" value="P:mRNA processing"/>
    <property type="evidence" value="ECO:0007669"/>
    <property type="project" value="UniProtKB-KW"/>
</dbReference>
<dbReference type="EMBL" id="JABXXO010000007">
    <property type="protein sequence ID" value="KAF7773586.1"/>
    <property type="molecule type" value="Genomic_DNA"/>
</dbReference>
<accession>A0A8H7EYF7</accession>
<gene>
    <name evidence="6" type="ORF">Agabi119p4_5753</name>
    <name evidence="5" type="ORF">Agabi119p4_9218</name>
</gene>
<evidence type="ECO:0000259" key="4">
    <source>
        <dbReference type="PROSITE" id="PS50158"/>
    </source>
</evidence>
<feature type="region of interest" description="Disordered" evidence="3">
    <location>
        <begin position="323"/>
        <end position="358"/>
    </location>
</feature>
<dbReference type="Proteomes" id="UP000629468">
    <property type="component" value="Unassembled WGS sequence"/>
</dbReference>
<evidence type="ECO:0000256" key="3">
    <source>
        <dbReference type="SAM" id="MobiDB-lite"/>
    </source>
</evidence>
<evidence type="ECO:0000313" key="7">
    <source>
        <dbReference type="Proteomes" id="UP000629468"/>
    </source>
</evidence>
<evidence type="ECO:0000256" key="2">
    <source>
        <dbReference type="PROSITE-ProRule" id="PRU00047"/>
    </source>
</evidence>
<organism evidence="5 7">
    <name type="scientific">Agaricus bisporus var. burnettii</name>
    <dbReference type="NCBI Taxonomy" id="192524"/>
    <lineage>
        <taxon>Eukaryota</taxon>
        <taxon>Fungi</taxon>
        <taxon>Dikarya</taxon>
        <taxon>Basidiomycota</taxon>
        <taxon>Agaricomycotina</taxon>
        <taxon>Agaricomycetes</taxon>
        <taxon>Agaricomycetidae</taxon>
        <taxon>Agaricales</taxon>
        <taxon>Agaricineae</taxon>
        <taxon>Agaricaceae</taxon>
        <taxon>Agaricus</taxon>
    </lineage>
</organism>
<feature type="domain" description="CCHC-type" evidence="4">
    <location>
        <begin position="299"/>
        <end position="313"/>
    </location>
</feature>
<dbReference type="PROSITE" id="PS50158">
    <property type="entry name" value="ZF_CCHC"/>
    <property type="match status" value="1"/>
</dbReference>
<dbReference type="Pfam" id="PF03732">
    <property type="entry name" value="Retrotrans_gag"/>
    <property type="match status" value="1"/>
</dbReference>